<reference evidence="3" key="1">
    <citation type="submission" date="2022-08" db="EMBL/GenBank/DDBJ databases">
        <title>Novel sulfate-reducing endosymbionts in the free-living metamonad Anaeramoeba.</title>
        <authorList>
            <person name="Jerlstrom-Hultqvist J."/>
            <person name="Cepicka I."/>
            <person name="Gallot-Lavallee L."/>
            <person name="Salas-Leiva D."/>
            <person name="Curtis B.A."/>
            <person name="Zahonova K."/>
            <person name="Pipaliya S."/>
            <person name="Dacks J."/>
            <person name="Roger A.J."/>
        </authorList>
    </citation>
    <scope>NUCLEOTIDE SEQUENCE</scope>
    <source>
        <strain evidence="3">Schooner1</strain>
    </source>
</reference>
<evidence type="ECO:0000313" key="4">
    <source>
        <dbReference type="Proteomes" id="UP001150062"/>
    </source>
</evidence>
<feature type="domain" description="BCAS3 WD40" evidence="2">
    <location>
        <begin position="255"/>
        <end position="385"/>
    </location>
</feature>
<dbReference type="InterPro" id="IPR045142">
    <property type="entry name" value="BCAS3-like"/>
</dbReference>
<dbReference type="SUPFAM" id="SSF50978">
    <property type="entry name" value="WD40 repeat-like"/>
    <property type="match status" value="1"/>
</dbReference>
<gene>
    <name evidence="3" type="ORF">M0813_21387</name>
</gene>
<evidence type="ECO:0000313" key="3">
    <source>
        <dbReference type="EMBL" id="KAJ6244123.1"/>
    </source>
</evidence>
<dbReference type="InterPro" id="IPR001680">
    <property type="entry name" value="WD40_rpt"/>
</dbReference>
<protein>
    <submittedName>
        <fullName evidence="3">Breast carcinoma-amplified sequence 3</fullName>
    </submittedName>
</protein>
<dbReference type="PANTHER" id="PTHR13268">
    <property type="entry name" value="BREAST CARCINOMA AMPLIFIED SEQUENCE 3"/>
    <property type="match status" value="1"/>
</dbReference>
<dbReference type="Proteomes" id="UP001150062">
    <property type="component" value="Unassembled WGS sequence"/>
</dbReference>
<dbReference type="Gene3D" id="2.130.10.10">
    <property type="entry name" value="YVTN repeat-like/Quinoprotein amine dehydrogenase"/>
    <property type="match status" value="1"/>
</dbReference>
<keyword evidence="1" id="KW-0175">Coiled coil</keyword>
<evidence type="ECO:0000256" key="1">
    <source>
        <dbReference type="SAM" id="Coils"/>
    </source>
</evidence>
<sequence>MKTGRKIPKLVLGSKGVLEKVTGLLPSPLKGYIKSKGKEDIDREAILSVEFCHFEFDSERRLYLILTYENGFDILSVDSSSEVRKVTSVDGTSVKSIKFLPTTKNGKYKDKEPIIALISALDNQDFRRNQIKFYSLKTKKYFKSLTFSSAILTIKVTNSKNFENYLVIGTSNSLAFLSCKNFTKAKLYKTYPNPSFDSIFDVCSRFVSFPTSDIQPQKMIYDNKEISKEEQEKEQGQFESKKTKVISAAKDIISNIIQKNDETDETLTNSGVLKIIDFRNDTIISHFKAHKHSIHQIKFNPSGSLILTASKEGTRFQIFQIDPKNVRKNGILHRYTLRRGVTRGVISNVTFSPSSNYVIVSTTHGTSHLFAICPNGGEVNSLTHLPRYWTKTKKQNLDIKRMINMFGHTQNKHITYYSLSKIKATRFFSKNETIFSQNSDEMITLLPMSCIFEHNDKILAIDKDGFLNFYQLNVGIGKKTKNQQLLSLPSISIELTRLYTWDVCRKNSQLEYFDEFLDHFNESNEKQKLLKNSTQFEYDELENQNVQMENILLDEIETVSHFIEKRPISIGPQFRFCVFTKNCTGKKSLLQNNLQYKPLQVLSKKNNTKKNELINQARNTDLLQNNQKEQKPNLEKEKDEKIIEIF</sequence>
<name>A0ABQ8YHV1_9EUKA</name>
<dbReference type="EMBL" id="JAOAOG010000166">
    <property type="protein sequence ID" value="KAJ6244123.1"/>
    <property type="molecule type" value="Genomic_DNA"/>
</dbReference>
<organism evidence="3 4">
    <name type="scientific">Anaeramoeba flamelloides</name>
    <dbReference type="NCBI Taxonomy" id="1746091"/>
    <lineage>
        <taxon>Eukaryota</taxon>
        <taxon>Metamonada</taxon>
        <taxon>Anaeramoebidae</taxon>
        <taxon>Anaeramoeba</taxon>
    </lineage>
</organism>
<dbReference type="SMART" id="SM00320">
    <property type="entry name" value="WD40"/>
    <property type="match status" value="2"/>
</dbReference>
<dbReference type="InterPro" id="IPR036322">
    <property type="entry name" value="WD40_repeat_dom_sf"/>
</dbReference>
<dbReference type="InterPro" id="IPR015943">
    <property type="entry name" value="WD40/YVTN_repeat-like_dom_sf"/>
</dbReference>
<proteinExistence type="predicted"/>
<comment type="caution">
    <text evidence="3">The sequence shown here is derived from an EMBL/GenBank/DDBJ whole genome shotgun (WGS) entry which is preliminary data.</text>
</comment>
<dbReference type="Pfam" id="PF21034">
    <property type="entry name" value="BCAS3_WD40"/>
    <property type="match status" value="1"/>
</dbReference>
<accession>A0ABQ8YHV1</accession>
<keyword evidence="4" id="KW-1185">Reference proteome</keyword>
<dbReference type="InterPro" id="IPR048382">
    <property type="entry name" value="BCAS3_WD40"/>
</dbReference>
<feature type="coiled-coil region" evidence="1">
    <location>
        <begin position="524"/>
        <end position="558"/>
    </location>
</feature>
<evidence type="ECO:0000259" key="2">
    <source>
        <dbReference type="Pfam" id="PF21034"/>
    </source>
</evidence>
<dbReference type="PANTHER" id="PTHR13268:SF0">
    <property type="entry name" value="BCAS3 MICROTUBULE ASSOCIATED CELL MIGRATION FACTOR"/>
    <property type="match status" value="1"/>
</dbReference>